<organism evidence="2 6">
    <name type="scientific">Phytophthora fragariae</name>
    <dbReference type="NCBI Taxonomy" id="53985"/>
    <lineage>
        <taxon>Eukaryota</taxon>
        <taxon>Sar</taxon>
        <taxon>Stramenopiles</taxon>
        <taxon>Oomycota</taxon>
        <taxon>Peronosporomycetes</taxon>
        <taxon>Peronosporales</taxon>
        <taxon>Peronosporaceae</taxon>
        <taxon>Phytophthora</taxon>
    </lineage>
</organism>
<name>A0A6A3JHC0_9STRA</name>
<evidence type="ECO:0000313" key="7">
    <source>
        <dbReference type="Proteomes" id="UP000476176"/>
    </source>
</evidence>
<evidence type="ECO:0000313" key="9">
    <source>
        <dbReference type="Proteomes" id="UP000488956"/>
    </source>
</evidence>
<comment type="caution">
    <text evidence="2">The sequence shown here is derived from an EMBL/GenBank/DDBJ whole genome shotgun (WGS) entry which is preliminary data.</text>
</comment>
<dbReference type="Proteomes" id="UP000460718">
    <property type="component" value="Unassembled WGS sequence"/>
</dbReference>
<dbReference type="EMBL" id="QXFX01000910">
    <property type="protein sequence ID" value="KAE9101037.1"/>
    <property type="molecule type" value="Genomic_DNA"/>
</dbReference>
<dbReference type="EMBL" id="QXGC01006416">
    <property type="protein sequence ID" value="KAE9162497.1"/>
    <property type="molecule type" value="Genomic_DNA"/>
</dbReference>
<dbReference type="AlphaFoldDB" id="A0A6A3JHC0"/>
<feature type="chain" id="PRO_5036164684" description="Secreted protein" evidence="1">
    <location>
        <begin position="21"/>
        <end position="115"/>
    </location>
</feature>
<dbReference type="Proteomes" id="UP000488956">
    <property type="component" value="Unassembled WGS sequence"/>
</dbReference>
<evidence type="ECO:0000313" key="4">
    <source>
        <dbReference type="EMBL" id="KAE9162497.1"/>
    </source>
</evidence>
<evidence type="ECO:0000313" key="6">
    <source>
        <dbReference type="Proteomes" id="UP000460718"/>
    </source>
</evidence>
<evidence type="ECO:0008006" key="10">
    <source>
        <dbReference type="Google" id="ProtNLM"/>
    </source>
</evidence>
<evidence type="ECO:0000313" key="8">
    <source>
        <dbReference type="Proteomes" id="UP000486351"/>
    </source>
</evidence>
<dbReference type="Proteomes" id="UP000486351">
    <property type="component" value="Unassembled WGS sequence"/>
</dbReference>
<accession>A0A6A3JHC0</accession>
<feature type="signal peptide" evidence="1">
    <location>
        <begin position="1"/>
        <end position="20"/>
    </location>
</feature>
<dbReference type="EMBL" id="QXFY01006259">
    <property type="protein sequence ID" value="KAE9269320.1"/>
    <property type="molecule type" value="Genomic_DNA"/>
</dbReference>
<reference evidence="6 7" key="1">
    <citation type="submission" date="2018-09" db="EMBL/GenBank/DDBJ databases">
        <title>Genomic investigation of the strawberry pathogen Phytophthora fragariae indicates pathogenicity is determined by transcriptional variation in three key races.</title>
        <authorList>
            <person name="Adams T.M."/>
            <person name="Armitage A.D."/>
            <person name="Sobczyk M.K."/>
            <person name="Bates H.J."/>
            <person name="Dunwell J.M."/>
            <person name="Nellist C.F."/>
            <person name="Harrison R.J."/>
        </authorList>
    </citation>
    <scope>NUCLEOTIDE SEQUENCE [LARGE SCALE GENOMIC DNA]</scope>
    <source>
        <strain evidence="4 7">BC-23</strain>
        <strain evidence="5 8">NOV-77</strain>
        <strain evidence="3 9">ONT-3</strain>
        <strain evidence="2 6">SCRP245</strain>
    </source>
</reference>
<sequence length="115" mass="12354">MSCCRAILAVSAFRLPLVFTSLLRLSARSCDSVPSLGTSTTVITVGSVVRRRARLLRPRAARTCAATGARDSASATTFVLPGRYCTSKSNSCSVKDQRCNFLVRLGLVISHFNAE</sequence>
<keyword evidence="1" id="KW-0732">Signal</keyword>
<protein>
    <recommendedName>
        <fullName evidence="10">Secreted protein</fullName>
    </recommendedName>
</protein>
<evidence type="ECO:0000256" key="1">
    <source>
        <dbReference type="SAM" id="SignalP"/>
    </source>
</evidence>
<dbReference type="EMBL" id="QXFW01001214">
    <property type="protein sequence ID" value="KAE8994509.1"/>
    <property type="molecule type" value="Genomic_DNA"/>
</dbReference>
<evidence type="ECO:0000313" key="3">
    <source>
        <dbReference type="EMBL" id="KAE9101037.1"/>
    </source>
</evidence>
<dbReference type="Proteomes" id="UP000476176">
    <property type="component" value="Unassembled WGS sequence"/>
</dbReference>
<evidence type="ECO:0000313" key="5">
    <source>
        <dbReference type="EMBL" id="KAE9269320.1"/>
    </source>
</evidence>
<gene>
    <name evidence="4" type="ORF">PF004_g30471</name>
    <name evidence="5" type="ORF">PF008_g30890</name>
    <name evidence="3" type="ORF">PF010_g14591</name>
    <name evidence="2" type="ORF">PF011_g16705</name>
</gene>
<evidence type="ECO:0000313" key="2">
    <source>
        <dbReference type="EMBL" id="KAE8994509.1"/>
    </source>
</evidence>
<proteinExistence type="predicted"/>